<evidence type="ECO:0000313" key="3">
    <source>
        <dbReference type="Proteomes" id="UP000651271"/>
    </source>
</evidence>
<proteinExistence type="predicted"/>
<dbReference type="SUPFAM" id="SSF54427">
    <property type="entry name" value="NTF2-like"/>
    <property type="match status" value="1"/>
</dbReference>
<dbReference type="RefSeq" id="WP_190302231.1">
    <property type="nucleotide sequence ID" value="NZ_JACOIJ010000016.1"/>
</dbReference>
<feature type="chain" id="PRO_5046737081" evidence="1">
    <location>
        <begin position="25"/>
        <end position="141"/>
    </location>
</feature>
<comment type="caution">
    <text evidence="2">The sequence shown here is derived from an EMBL/GenBank/DDBJ whole genome shotgun (WGS) entry which is preliminary data.</text>
</comment>
<reference evidence="2 3" key="1">
    <citation type="submission" date="2020-08" db="EMBL/GenBank/DDBJ databases">
        <title>Sphingobacterium sp. DN04309 isolated from aquaculture water.</title>
        <authorList>
            <person name="Zhang M."/>
        </authorList>
    </citation>
    <scope>NUCLEOTIDE SEQUENCE [LARGE SCALE GENOMIC DNA]</scope>
    <source>
        <strain evidence="2 3">DN04309</strain>
    </source>
</reference>
<evidence type="ECO:0000256" key="1">
    <source>
        <dbReference type="SAM" id="SignalP"/>
    </source>
</evidence>
<protein>
    <submittedName>
        <fullName evidence="2">Nuclear transport factor 2 family protein</fullName>
    </submittedName>
</protein>
<accession>A0ABR7YEU9</accession>
<gene>
    <name evidence="2" type="ORF">H8B04_09670</name>
</gene>
<dbReference type="InterPro" id="IPR039437">
    <property type="entry name" value="FrzH/put_lumazine-bd"/>
</dbReference>
<dbReference type="Proteomes" id="UP000651271">
    <property type="component" value="Unassembled WGS sequence"/>
</dbReference>
<dbReference type="EMBL" id="JACOIJ010000016">
    <property type="protein sequence ID" value="MBD1429840.1"/>
    <property type="molecule type" value="Genomic_DNA"/>
</dbReference>
<evidence type="ECO:0000313" key="2">
    <source>
        <dbReference type="EMBL" id="MBD1429840.1"/>
    </source>
</evidence>
<dbReference type="Pfam" id="PF12893">
    <property type="entry name" value="Lumazine_bd_2"/>
    <property type="match status" value="1"/>
</dbReference>
<sequence length="141" mass="16081">MKTNIKLFAVAVIALVATVYTANAEIKPYKELDSKEVVMNYVGASLLENANYTKEMFTEDFEYSNTSNKEKFGKKEYVKHLKSLKNLKYNATQSFEIMDQVGNTAVGKVIMNFDNFTRVDYITLSQTTEGWKISKVVTTYP</sequence>
<keyword evidence="1" id="KW-0732">Signal</keyword>
<name>A0ABR7YEU9_9SPHI</name>
<dbReference type="Gene3D" id="3.10.450.50">
    <property type="match status" value="1"/>
</dbReference>
<organism evidence="2 3">
    <name type="scientific">Sphingobacterium litopenaei</name>
    <dbReference type="NCBI Taxonomy" id="2763500"/>
    <lineage>
        <taxon>Bacteria</taxon>
        <taxon>Pseudomonadati</taxon>
        <taxon>Bacteroidota</taxon>
        <taxon>Sphingobacteriia</taxon>
        <taxon>Sphingobacteriales</taxon>
        <taxon>Sphingobacteriaceae</taxon>
        <taxon>Sphingobacterium</taxon>
    </lineage>
</organism>
<feature type="signal peptide" evidence="1">
    <location>
        <begin position="1"/>
        <end position="24"/>
    </location>
</feature>
<dbReference type="InterPro" id="IPR032710">
    <property type="entry name" value="NTF2-like_dom_sf"/>
</dbReference>
<keyword evidence="3" id="KW-1185">Reference proteome</keyword>